<evidence type="ECO:0000313" key="1">
    <source>
        <dbReference type="EMBL" id="GEA80957.1"/>
    </source>
</evidence>
<dbReference type="EMBL" id="BJLP01000019">
    <property type="protein sequence ID" value="GEA80957.1"/>
    <property type="molecule type" value="Genomic_DNA"/>
</dbReference>
<dbReference type="AlphaFoldDB" id="A0A4Y3KAE7"/>
<dbReference type="RefSeq" id="WP_141319844.1">
    <property type="nucleotide sequence ID" value="NZ_BJLP01000019.1"/>
</dbReference>
<dbReference type="CDD" id="cd07067">
    <property type="entry name" value="HP_PGM_like"/>
    <property type="match status" value="1"/>
</dbReference>
<reference evidence="1 2" key="1">
    <citation type="submission" date="2019-06" db="EMBL/GenBank/DDBJ databases">
        <title>Whole genome shotgun sequence of Cellulomonas uda NBRC 3747.</title>
        <authorList>
            <person name="Hosoyama A."/>
            <person name="Uohara A."/>
            <person name="Ohji S."/>
            <person name="Ichikawa N."/>
        </authorList>
    </citation>
    <scope>NUCLEOTIDE SEQUENCE [LARGE SCALE GENOMIC DNA]</scope>
    <source>
        <strain evidence="1 2">NBRC 3747</strain>
    </source>
</reference>
<keyword evidence="2" id="KW-1185">Reference proteome</keyword>
<dbReference type="GO" id="GO:0005737">
    <property type="term" value="C:cytoplasm"/>
    <property type="evidence" value="ECO:0007669"/>
    <property type="project" value="TreeGrafter"/>
</dbReference>
<proteinExistence type="predicted"/>
<name>A0A4Y3KAE7_CELUD</name>
<dbReference type="Gene3D" id="3.40.50.1240">
    <property type="entry name" value="Phosphoglycerate mutase-like"/>
    <property type="match status" value="1"/>
</dbReference>
<organism evidence="1 2">
    <name type="scientific">Cellulomonas uda</name>
    <dbReference type="NCBI Taxonomy" id="1714"/>
    <lineage>
        <taxon>Bacteria</taxon>
        <taxon>Bacillati</taxon>
        <taxon>Actinomycetota</taxon>
        <taxon>Actinomycetes</taxon>
        <taxon>Micrococcales</taxon>
        <taxon>Cellulomonadaceae</taxon>
        <taxon>Cellulomonas</taxon>
    </lineage>
</organism>
<dbReference type="Proteomes" id="UP000315842">
    <property type="component" value="Unassembled WGS sequence"/>
</dbReference>
<gene>
    <name evidence="1" type="ORF">CUD01_14010</name>
</gene>
<dbReference type="PANTHER" id="PTHR48100:SF51">
    <property type="entry name" value="PHOSPHOGLYCERATE MUTASE"/>
    <property type="match status" value="1"/>
</dbReference>
<dbReference type="InterPro" id="IPR029033">
    <property type="entry name" value="His_PPase_superfam"/>
</dbReference>
<sequence>MVATTVHLMRHGEVHNPDGVLYGRLPGYRLSERGRAMARLVAAHLSGRRYEGEWLSELGHEDAAADAVVASSALAQAAGAAPLAGTRRDVVAVIASPLERAQETAAPIAAAFGVEVGTDPRLIEADNHFQGRTFGVGDGSLRHPEHWPYLRNPFRPSWGEPYREQVDRMLAAVDSARELARGHEVVLVSHQLPVWVTRLALEKRRLWHDPRRRQCSLASLTSLSFEDDTLVALTYTEPAAALLPGAATVAGA</sequence>
<protein>
    <submittedName>
        <fullName evidence="1">Phosphoglycerate mutase</fullName>
    </submittedName>
</protein>
<dbReference type="InterPro" id="IPR013078">
    <property type="entry name" value="His_Pase_superF_clade-1"/>
</dbReference>
<evidence type="ECO:0000313" key="2">
    <source>
        <dbReference type="Proteomes" id="UP000315842"/>
    </source>
</evidence>
<accession>A0A4Y3KAE7</accession>
<dbReference type="PANTHER" id="PTHR48100">
    <property type="entry name" value="BROAD-SPECIFICITY PHOSPHATASE YOR283W-RELATED"/>
    <property type="match status" value="1"/>
</dbReference>
<dbReference type="Pfam" id="PF00300">
    <property type="entry name" value="His_Phos_1"/>
    <property type="match status" value="2"/>
</dbReference>
<comment type="caution">
    <text evidence="1">The sequence shown here is derived from an EMBL/GenBank/DDBJ whole genome shotgun (WGS) entry which is preliminary data.</text>
</comment>
<dbReference type="GO" id="GO:0016791">
    <property type="term" value="F:phosphatase activity"/>
    <property type="evidence" value="ECO:0007669"/>
    <property type="project" value="TreeGrafter"/>
</dbReference>
<dbReference type="SUPFAM" id="SSF53254">
    <property type="entry name" value="Phosphoglycerate mutase-like"/>
    <property type="match status" value="1"/>
</dbReference>
<dbReference type="SMART" id="SM00855">
    <property type="entry name" value="PGAM"/>
    <property type="match status" value="1"/>
</dbReference>
<dbReference type="InterPro" id="IPR050275">
    <property type="entry name" value="PGM_Phosphatase"/>
</dbReference>